<feature type="signal peptide" evidence="1">
    <location>
        <begin position="1"/>
        <end position="20"/>
    </location>
</feature>
<dbReference type="SUPFAM" id="SSF50370">
    <property type="entry name" value="Ricin B-like lectins"/>
    <property type="match status" value="1"/>
</dbReference>
<proteinExistence type="predicted"/>
<dbReference type="OrthoDB" id="3228793at2759"/>
<evidence type="ECO:0000313" key="3">
    <source>
        <dbReference type="Proteomes" id="UP000070444"/>
    </source>
</evidence>
<organism evidence="2 3">
    <name type="scientific">Conidiobolus coronatus (strain ATCC 28846 / CBS 209.66 / NRRL 28638)</name>
    <name type="common">Delacroixia coronata</name>
    <dbReference type="NCBI Taxonomy" id="796925"/>
    <lineage>
        <taxon>Eukaryota</taxon>
        <taxon>Fungi</taxon>
        <taxon>Fungi incertae sedis</taxon>
        <taxon>Zoopagomycota</taxon>
        <taxon>Entomophthoromycotina</taxon>
        <taxon>Entomophthoromycetes</taxon>
        <taxon>Entomophthorales</taxon>
        <taxon>Ancylistaceae</taxon>
        <taxon>Conidiobolus</taxon>
    </lineage>
</organism>
<reference evidence="2 3" key="1">
    <citation type="journal article" date="2015" name="Genome Biol. Evol.">
        <title>Phylogenomic analyses indicate that early fungi evolved digesting cell walls of algal ancestors of land plants.</title>
        <authorList>
            <person name="Chang Y."/>
            <person name="Wang S."/>
            <person name="Sekimoto S."/>
            <person name="Aerts A.L."/>
            <person name="Choi C."/>
            <person name="Clum A."/>
            <person name="LaButti K.M."/>
            <person name="Lindquist E.A."/>
            <person name="Yee Ngan C."/>
            <person name="Ohm R.A."/>
            <person name="Salamov A.A."/>
            <person name="Grigoriev I.V."/>
            <person name="Spatafora J.W."/>
            <person name="Berbee M.L."/>
        </authorList>
    </citation>
    <scope>NUCLEOTIDE SEQUENCE [LARGE SCALE GENOMIC DNA]</scope>
    <source>
        <strain evidence="2 3">NRRL 28638</strain>
    </source>
</reference>
<keyword evidence="1" id="KW-0732">Signal</keyword>
<gene>
    <name evidence="2" type="ORF">CONCODRAFT_10646</name>
</gene>
<keyword evidence="3" id="KW-1185">Reference proteome</keyword>
<dbReference type="Proteomes" id="UP000070444">
    <property type="component" value="Unassembled WGS sequence"/>
</dbReference>
<accession>A0A137NWV1</accession>
<evidence type="ECO:0000313" key="2">
    <source>
        <dbReference type="EMBL" id="KXN67303.1"/>
    </source>
</evidence>
<dbReference type="Gene3D" id="2.80.10.50">
    <property type="match status" value="1"/>
</dbReference>
<evidence type="ECO:0000256" key="1">
    <source>
        <dbReference type="SAM" id="SignalP"/>
    </source>
</evidence>
<sequence>MLLFQVKALVSLYIFANIVACQFSSGYYKIQNFGIRPDFLAVGPQVPAGTSVIGRPPIPGPDLLAEWIISSSGGSQNTIRNLQTGQYLSFQGNKAILTNQPTPWIILNKGDGSFSISSSGEVKYLGLNPSTSPPDAILSSSPVGANSQWILQNISQ</sequence>
<evidence type="ECO:0008006" key="4">
    <source>
        <dbReference type="Google" id="ProtNLM"/>
    </source>
</evidence>
<dbReference type="AlphaFoldDB" id="A0A137NWV1"/>
<name>A0A137NWV1_CONC2</name>
<dbReference type="InterPro" id="IPR035992">
    <property type="entry name" value="Ricin_B-like_lectins"/>
</dbReference>
<dbReference type="EMBL" id="KQ964645">
    <property type="protein sequence ID" value="KXN67303.1"/>
    <property type="molecule type" value="Genomic_DNA"/>
</dbReference>
<feature type="chain" id="PRO_5007294164" description="Ricin B lectin domain-containing protein" evidence="1">
    <location>
        <begin position="21"/>
        <end position="156"/>
    </location>
</feature>
<protein>
    <recommendedName>
        <fullName evidence="4">Ricin B lectin domain-containing protein</fullName>
    </recommendedName>
</protein>